<dbReference type="Proteomes" id="UP000477722">
    <property type="component" value="Unassembled WGS sequence"/>
</dbReference>
<name>A0A6G4X1Z9_9ACTN</name>
<dbReference type="EMBL" id="JAAKZZ010000320">
    <property type="protein sequence ID" value="NGO71569.1"/>
    <property type="molecule type" value="Genomic_DNA"/>
</dbReference>
<protein>
    <recommendedName>
        <fullName evidence="2">DUF6542 domain-containing protein</fullName>
    </recommendedName>
</protein>
<gene>
    <name evidence="3" type="ORF">G5C65_25110</name>
</gene>
<feature type="transmembrane region" description="Helical" evidence="1">
    <location>
        <begin position="36"/>
        <end position="52"/>
    </location>
</feature>
<proteinExistence type="predicted"/>
<feature type="transmembrane region" description="Helical" evidence="1">
    <location>
        <begin position="7"/>
        <end position="24"/>
    </location>
</feature>
<feature type="transmembrane region" description="Helical" evidence="1">
    <location>
        <begin position="59"/>
        <end position="79"/>
    </location>
</feature>
<reference evidence="3 4" key="1">
    <citation type="submission" date="2020-02" db="EMBL/GenBank/DDBJ databases">
        <title>Whole-genome analyses of novel actinobacteria.</title>
        <authorList>
            <person name="Sahin N."/>
            <person name="Tatar D."/>
        </authorList>
    </citation>
    <scope>NUCLEOTIDE SEQUENCE [LARGE SCALE GENOMIC DNA]</scope>
    <source>
        <strain evidence="3 4">SB3404</strain>
    </source>
</reference>
<organism evidence="3 4">
    <name type="scientific">Streptomyces boncukensis</name>
    <dbReference type="NCBI Taxonomy" id="2711219"/>
    <lineage>
        <taxon>Bacteria</taxon>
        <taxon>Bacillati</taxon>
        <taxon>Actinomycetota</taxon>
        <taxon>Actinomycetes</taxon>
        <taxon>Kitasatosporales</taxon>
        <taxon>Streptomycetaceae</taxon>
        <taxon>Streptomyces</taxon>
    </lineage>
</organism>
<keyword evidence="1" id="KW-0812">Transmembrane</keyword>
<evidence type="ECO:0000256" key="1">
    <source>
        <dbReference type="SAM" id="Phobius"/>
    </source>
</evidence>
<keyword evidence="1" id="KW-0472">Membrane</keyword>
<keyword evidence="4" id="KW-1185">Reference proteome</keyword>
<accession>A0A6G4X1Z9</accession>
<keyword evidence="1" id="KW-1133">Transmembrane helix</keyword>
<evidence type="ECO:0000313" key="3">
    <source>
        <dbReference type="EMBL" id="NGO71569.1"/>
    </source>
</evidence>
<sequence>MPAPRLTGLGTGVFAGLLMALWGGLDGLLMASSADAYGGFFVLVCAAAALWVRPAELYAAPVAAPLAFTVGLLCVGGPGHGIGSRLQQVFTNLALQAGWLYAGTLLAGAIAAGRWLAGRRRRRR</sequence>
<dbReference type="InterPro" id="IPR046672">
    <property type="entry name" value="DUF6542"/>
</dbReference>
<evidence type="ECO:0000313" key="4">
    <source>
        <dbReference type="Proteomes" id="UP000477722"/>
    </source>
</evidence>
<dbReference type="Pfam" id="PF20177">
    <property type="entry name" value="DUF6542"/>
    <property type="match status" value="1"/>
</dbReference>
<feature type="domain" description="DUF6542" evidence="2">
    <location>
        <begin position="5"/>
        <end position="120"/>
    </location>
</feature>
<evidence type="ECO:0000259" key="2">
    <source>
        <dbReference type="Pfam" id="PF20177"/>
    </source>
</evidence>
<feature type="transmembrane region" description="Helical" evidence="1">
    <location>
        <begin position="99"/>
        <end position="117"/>
    </location>
</feature>
<dbReference type="AlphaFoldDB" id="A0A6G4X1Z9"/>
<comment type="caution">
    <text evidence="3">The sequence shown here is derived from an EMBL/GenBank/DDBJ whole genome shotgun (WGS) entry which is preliminary data.</text>
</comment>